<dbReference type="InterPro" id="IPR036259">
    <property type="entry name" value="MFS_trans_sf"/>
</dbReference>
<feature type="transmembrane region" description="Helical" evidence="9">
    <location>
        <begin position="1378"/>
        <end position="1401"/>
    </location>
</feature>
<proteinExistence type="inferred from homology"/>
<feature type="domain" description="ABC transmembrane type-1" evidence="11">
    <location>
        <begin position="620"/>
        <end position="945"/>
    </location>
</feature>
<evidence type="ECO:0000256" key="7">
    <source>
        <dbReference type="ARBA" id="ARBA00023136"/>
    </source>
</evidence>
<evidence type="ECO:0000313" key="12">
    <source>
        <dbReference type="EMBL" id="CAK9043431.1"/>
    </source>
</evidence>
<dbReference type="Gene3D" id="3.30.420.10">
    <property type="entry name" value="Ribonuclease H-like superfamily/Ribonuclease H"/>
    <property type="match status" value="1"/>
</dbReference>
<dbReference type="Gene3D" id="1.10.510.10">
    <property type="entry name" value="Transferase(Phosphotransferase) domain 1"/>
    <property type="match status" value="1"/>
</dbReference>
<organism evidence="12 13">
    <name type="scientific">Durusdinium trenchii</name>
    <dbReference type="NCBI Taxonomy" id="1381693"/>
    <lineage>
        <taxon>Eukaryota</taxon>
        <taxon>Sar</taxon>
        <taxon>Alveolata</taxon>
        <taxon>Dinophyceae</taxon>
        <taxon>Suessiales</taxon>
        <taxon>Symbiodiniaceae</taxon>
        <taxon>Durusdinium</taxon>
    </lineage>
</organism>
<dbReference type="EMBL" id="CAXAMN010014447">
    <property type="protein sequence ID" value="CAK9043431.1"/>
    <property type="molecule type" value="Genomic_DNA"/>
</dbReference>
<evidence type="ECO:0000256" key="6">
    <source>
        <dbReference type="ARBA" id="ARBA00022989"/>
    </source>
</evidence>
<evidence type="ECO:0000259" key="11">
    <source>
        <dbReference type="PROSITE" id="PS50929"/>
    </source>
</evidence>
<comment type="similarity">
    <text evidence="2">Belongs to the ABC transporter superfamily. ABCB family. Multidrug resistance exporter (TC 3.A.1.201) subfamily.</text>
</comment>
<dbReference type="Gene3D" id="3.40.50.300">
    <property type="entry name" value="P-loop containing nucleotide triphosphate hydrolases"/>
    <property type="match status" value="1"/>
</dbReference>
<keyword evidence="13" id="KW-1185">Reference proteome</keyword>
<keyword evidence="4" id="KW-0547">Nucleotide-binding</keyword>
<protein>
    <submittedName>
        <fullName evidence="12">Uncharacterized protein</fullName>
    </submittedName>
</protein>
<dbReference type="PROSITE" id="PS50929">
    <property type="entry name" value="ABC_TM1F"/>
    <property type="match status" value="1"/>
</dbReference>
<dbReference type="InterPro" id="IPR011009">
    <property type="entry name" value="Kinase-like_dom_sf"/>
</dbReference>
<evidence type="ECO:0000256" key="5">
    <source>
        <dbReference type="ARBA" id="ARBA00022840"/>
    </source>
</evidence>
<feature type="transmembrane region" description="Helical" evidence="9">
    <location>
        <begin position="1349"/>
        <end position="1366"/>
    </location>
</feature>
<dbReference type="Pfam" id="PF00005">
    <property type="entry name" value="ABC_tran"/>
    <property type="match status" value="1"/>
</dbReference>
<sequence length="1492" mass="165047">MEPFDLLYGKDMSKRKDKMSWRKAQQDYKPLLVVVETECTDWIIFYENLNYKGKDRMEDKRKLQYPLVEEGVQSCYQQIADGNCFLFENPAPSRIWDLPRLQELAARHDVYVVQCHAGAYGGCNSHGDPIRKLYQWLTNSAELATALSRKLSQEELQYCVPLLGKEVRLSARYPEKMCRAILRALRVEEMVRIQLARAPAQRRLPRDILFTLRGAIIEYQDGQLSVEAEALDGMTKPARRPRPSTVPTANMGQFNDSIQTDGFCCRDVAVANYAVIGIIDQSTLLHQAARLPDMSSNTTLEIMRNLWFKPYAFPSVMRADPGTNYGLNFRSHVERPGIWLDIIPAEAHWRIGLIERRNSVPRDILERIIDSESTSMRIGAGLLQDDTVEDVSTLGFQDVWLAFELLKRDVSEVLKDLKRNGQIMPVNEFGRYSSDVLEGLQGFIQDCRLWPCAALLLRAEEQLHCYTTDAVTLWYRPPELLLGAEHYGFEIGCWSAACVWPPTGPGTRRQTAKAKRGSFHREVSSRQAQRREWLVWLSCGDSCFDSDAGDEAEPGPDAGEPARLCLRSLSRSWSCGGGGDGSFFELPEGDDEDEVIPLALLAVLLAACSAPAQAGSQHPGAYFFNRAILSFYSESLEEMLKQLDAACIGLLLVGLVFGVGVFLQNSLFTYMQEGISKRLRRDAFGSTLRMDMSFFDKPEWLGMMESNGPVGERMNQTASLLVSIERHMTRLSQIFGVNLANTIGGAASEHPVCAVDAGFGLATSLSTSAARPWPSAERAYAEASQTTTEAVTSIRTVRALRAEEPTPVGSHTHSGDGMVKGNLGWVQKGVLDEWFFGIDDGERVVCCEGEVCIELAEDEHTLQVLTTHLQVVANYHRGSASRKAFAFGFTTSMVAVIYLIGFFLAAAMINSELFDPSAVLLTLFCVVFGVMYVSILAMYLPDSASGAVAAREVFRLIDQSSKIDAVQPEGVVCSLGDGSISLKEVVFYYPHRPETKVLQRISLTIRRGQKVALVGYSGSGKSTVIQLLLRFYDPQEGLILVGGRDLKQLNVRWWRQQLGLVSQQPILFDMTLEENVKYGYEEATHEEVVEAARLAKMDYVLDGPRQWSDLVGLKGEHLSGGQKQRCAIARALVRKPQILLLDEATSDLDAASEALVQGALDRAMANAFWSPKALGDRQLVTSITVAHRLSTIRNSDRIFVLLEGQVIEQGTYSELVAMGGSFAQLAARRNPSKGDSSTSPSPWARPQAGGELRRILKDRSEALFPNEKEKDGKEFQVRPYQRLAYGALDFAKTPVQLLLGSKMTLSAGAALGAVAFFTSTARCFDVLSDPLMAQVSDGFSSRFGRRRPFVLVGSVLYALCLVALCSPPSSMSAENTGLWFGCFYILFFLTDTITAIPHNALGQEITSDTDQRRLVFMVAKIYQAFGMIAAAALPVLLGNLLSACHLPPECDGSEQEVRCAELERECDGLQSRRSILATGLIFGAVAVLSGTN</sequence>
<comment type="caution">
    <text evidence="12">The sequence shown here is derived from an EMBL/GenBank/DDBJ whole genome shotgun (WGS) entry which is preliminary data.</text>
</comment>
<dbReference type="InterPro" id="IPR003439">
    <property type="entry name" value="ABC_transporter-like_ATP-bd"/>
</dbReference>
<keyword evidence="6 9" id="KW-1133">Transmembrane helix</keyword>
<evidence type="ECO:0000259" key="10">
    <source>
        <dbReference type="PROSITE" id="PS50893"/>
    </source>
</evidence>
<accession>A0ABP0LXH2</accession>
<dbReference type="Pfam" id="PF13347">
    <property type="entry name" value="MFS_2"/>
    <property type="match status" value="1"/>
</dbReference>
<feature type="transmembrane region" description="Helical" evidence="9">
    <location>
        <begin position="918"/>
        <end position="940"/>
    </location>
</feature>
<dbReference type="InterPro" id="IPR036397">
    <property type="entry name" value="RNaseH_sf"/>
</dbReference>
<dbReference type="InterPro" id="IPR036640">
    <property type="entry name" value="ABC1_TM_sf"/>
</dbReference>
<evidence type="ECO:0000256" key="8">
    <source>
        <dbReference type="SAM" id="MobiDB-lite"/>
    </source>
</evidence>
<dbReference type="Pfam" id="PF00664">
    <property type="entry name" value="ABC_membrane"/>
    <property type="match status" value="1"/>
</dbReference>
<feature type="domain" description="ABC transporter" evidence="10">
    <location>
        <begin position="980"/>
        <end position="1228"/>
    </location>
</feature>
<dbReference type="Proteomes" id="UP001642484">
    <property type="component" value="Unassembled WGS sequence"/>
</dbReference>
<comment type="subcellular location">
    <subcellularLocation>
        <location evidence="1">Membrane</location>
        <topology evidence="1">Multi-pass membrane protein</topology>
    </subcellularLocation>
</comment>
<dbReference type="InterPro" id="IPR003593">
    <property type="entry name" value="AAA+_ATPase"/>
</dbReference>
<evidence type="ECO:0000256" key="2">
    <source>
        <dbReference type="ARBA" id="ARBA00007577"/>
    </source>
</evidence>
<reference evidence="12 13" key="1">
    <citation type="submission" date="2024-02" db="EMBL/GenBank/DDBJ databases">
        <authorList>
            <person name="Chen Y."/>
            <person name="Shah S."/>
            <person name="Dougan E. K."/>
            <person name="Thang M."/>
            <person name="Chan C."/>
        </authorList>
    </citation>
    <scope>NUCLEOTIDE SEQUENCE [LARGE SCALE GENOMIC DNA]</scope>
</reference>
<gene>
    <name evidence="12" type="ORF">CCMP2556_LOCUS22982</name>
</gene>
<keyword evidence="3 9" id="KW-0812">Transmembrane</keyword>
<dbReference type="SUPFAM" id="SSF52540">
    <property type="entry name" value="P-loop containing nucleoside triphosphate hydrolases"/>
    <property type="match status" value="1"/>
</dbReference>
<feature type="region of interest" description="Disordered" evidence="8">
    <location>
        <begin position="1227"/>
        <end position="1250"/>
    </location>
</feature>
<evidence type="ECO:0000256" key="3">
    <source>
        <dbReference type="ARBA" id="ARBA00022692"/>
    </source>
</evidence>
<evidence type="ECO:0000256" key="1">
    <source>
        <dbReference type="ARBA" id="ARBA00004141"/>
    </source>
</evidence>
<dbReference type="PROSITE" id="PS50893">
    <property type="entry name" value="ABC_TRANSPORTER_2"/>
    <property type="match status" value="1"/>
</dbReference>
<name>A0ABP0LXH2_9DINO</name>
<dbReference type="SUPFAM" id="SSF56112">
    <property type="entry name" value="Protein kinase-like (PK-like)"/>
    <property type="match status" value="1"/>
</dbReference>
<feature type="transmembrane region" description="Helical" evidence="9">
    <location>
        <begin position="1421"/>
        <end position="1441"/>
    </location>
</feature>
<dbReference type="SUPFAM" id="SSF90123">
    <property type="entry name" value="ABC transporter transmembrane region"/>
    <property type="match status" value="2"/>
</dbReference>
<dbReference type="InterPro" id="IPR039421">
    <property type="entry name" value="Type_1_exporter"/>
</dbReference>
<dbReference type="InterPro" id="IPR027417">
    <property type="entry name" value="P-loop_NTPase"/>
</dbReference>
<feature type="transmembrane region" description="Helical" evidence="9">
    <location>
        <begin position="648"/>
        <end position="671"/>
    </location>
</feature>
<evidence type="ECO:0000313" key="13">
    <source>
        <dbReference type="Proteomes" id="UP001642484"/>
    </source>
</evidence>
<evidence type="ECO:0000256" key="9">
    <source>
        <dbReference type="SAM" id="Phobius"/>
    </source>
</evidence>
<dbReference type="SMART" id="SM00382">
    <property type="entry name" value="AAA"/>
    <property type="match status" value="1"/>
</dbReference>
<dbReference type="InterPro" id="IPR011527">
    <property type="entry name" value="ABC1_TM_dom"/>
</dbReference>
<feature type="transmembrane region" description="Helical" evidence="9">
    <location>
        <begin position="884"/>
        <end position="906"/>
    </location>
</feature>
<dbReference type="Gene3D" id="1.20.1560.10">
    <property type="entry name" value="ABC transporter type 1, transmembrane domain"/>
    <property type="match status" value="2"/>
</dbReference>
<evidence type="ECO:0000256" key="4">
    <source>
        <dbReference type="ARBA" id="ARBA00022741"/>
    </source>
</evidence>
<dbReference type="SUPFAM" id="SSF103473">
    <property type="entry name" value="MFS general substrate transporter"/>
    <property type="match status" value="1"/>
</dbReference>
<dbReference type="PANTHER" id="PTHR43394:SF27">
    <property type="entry name" value="ATP-DEPENDENT TRANSLOCASE ABCB1-LIKE"/>
    <property type="match status" value="1"/>
</dbReference>
<dbReference type="PANTHER" id="PTHR43394">
    <property type="entry name" value="ATP-DEPENDENT PERMEASE MDL1, MITOCHONDRIAL"/>
    <property type="match status" value="1"/>
</dbReference>
<keyword evidence="5" id="KW-0067">ATP-binding</keyword>
<keyword evidence="7 9" id="KW-0472">Membrane</keyword>